<evidence type="ECO:0000256" key="1">
    <source>
        <dbReference type="SAM" id="MobiDB-lite"/>
    </source>
</evidence>
<feature type="region of interest" description="Disordered" evidence="1">
    <location>
        <begin position="141"/>
        <end position="177"/>
    </location>
</feature>
<evidence type="ECO:0000313" key="3">
    <source>
        <dbReference type="Proteomes" id="UP001303373"/>
    </source>
</evidence>
<dbReference type="EMBL" id="CP138592">
    <property type="protein sequence ID" value="WPH04548.1"/>
    <property type="molecule type" value="Genomic_DNA"/>
</dbReference>
<protein>
    <submittedName>
        <fullName evidence="2">Uncharacterized protein</fullName>
    </submittedName>
</protein>
<keyword evidence="3" id="KW-1185">Reference proteome</keyword>
<feature type="compositionally biased region" description="Polar residues" evidence="1">
    <location>
        <begin position="148"/>
        <end position="159"/>
    </location>
</feature>
<organism evidence="2 3">
    <name type="scientific">Acrodontium crateriforme</name>
    <dbReference type="NCBI Taxonomy" id="150365"/>
    <lineage>
        <taxon>Eukaryota</taxon>
        <taxon>Fungi</taxon>
        <taxon>Dikarya</taxon>
        <taxon>Ascomycota</taxon>
        <taxon>Pezizomycotina</taxon>
        <taxon>Dothideomycetes</taxon>
        <taxon>Dothideomycetidae</taxon>
        <taxon>Mycosphaerellales</taxon>
        <taxon>Teratosphaeriaceae</taxon>
        <taxon>Acrodontium</taxon>
    </lineage>
</organism>
<sequence length="177" mass="19928">MGKMFRNIFCFCDRRDGRDGRRTPLKISAPTDFRRGDITIPGLDPEQQRFIREKAISDAERMWEHLQPLKSSPSTEFAIRPAAHPSFQAFTRPRGAPGNGAHRRSISAQVPAAMNRIRDHSRKFSNTLIKPLGYHVVEAHSERDLSRPKTSGAESFSLGSKTDSDKDSVTDIFTGNF</sequence>
<name>A0AAQ3MBU9_9PEZI</name>
<proteinExistence type="predicted"/>
<reference evidence="2 3" key="1">
    <citation type="submission" date="2023-11" db="EMBL/GenBank/DDBJ databases">
        <title>An acidophilic fungus is an integral part of prey digestion in a carnivorous sundew plant.</title>
        <authorList>
            <person name="Tsai I.J."/>
        </authorList>
    </citation>
    <scope>NUCLEOTIDE SEQUENCE [LARGE SCALE GENOMIC DNA]</scope>
    <source>
        <strain evidence="2">169a</strain>
    </source>
</reference>
<dbReference type="AlphaFoldDB" id="A0AAQ3MBU9"/>
<gene>
    <name evidence="2" type="ORF">R9X50_00744000</name>
</gene>
<accession>A0AAQ3MBU9</accession>
<dbReference type="Proteomes" id="UP001303373">
    <property type="component" value="Chromosome 13"/>
</dbReference>
<evidence type="ECO:0000313" key="2">
    <source>
        <dbReference type="EMBL" id="WPH04548.1"/>
    </source>
</evidence>